<accession>A0AAC9LAU4</accession>
<protein>
    <submittedName>
        <fullName evidence="1">Uncharacterized protein</fullName>
    </submittedName>
</protein>
<organism evidence="1 2">
    <name type="scientific">Actinoalloteichus fjordicus</name>
    <dbReference type="NCBI Taxonomy" id="1612552"/>
    <lineage>
        <taxon>Bacteria</taxon>
        <taxon>Bacillati</taxon>
        <taxon>Actinomycetota</taxon>
        <taxon>Actinomycetes</taxon>
        <taxon>Pseudonocardiales</taxon>
        <taxon>Pseudonocardiaceae</taxon>
        <taxon>Actinoalloteichus</taxon>
    </lineage>
</organism>
<dbReference type="AlphaFoldDB" id="A0AAC9LAU4"/>
<dbReference type="RefSeq" id="WP_075743650.1">
    <property type="nucleotide sequence ID" value="NZ_CP016076.1"/>
</dbReference>
<sequence>MLDELRARLLDAAEDDWVYFAEIESMILEIDGASDDLLRQAGEAAVQFVREGVIIPGTLTEAEGFVPWFTSPAESADRVRQEVDVLLRDRIDPRPGQICWFDVPTESPA</sequence>
<evidence type="ECO:0000313" key="2">
    <source>
        <dbReference type="Proteomes" id="UP000185511"/>
    </source>
</evidence>
<name>A0AAC9LAU4_9PSEU</name>
<dbReference type="Proteomes" id="UP000185511">
    <property type="component" value="Chromosome"/>
</dbReference>
<dbReference type="KEGG" id="acad:UA74_10490"/>
<gene>
    <name evidence="1" type="ORF">UA74_10490</name>
</gene>
<evidence type="ECO:0000313" key="1">
    <source>
        <dbReference type="EMBL" id="APU14161.1"/>
    </source>
</evidence>
<reference evidence="2" key="1">
    <citation type="submission" date="2016-06" db="EMBL/GenBank/DDBJ databases">
        <title>Complete genome sequence of Actinoalloteichus fjordicus DSM 46855 (=ADI127-17), type strain of the new species Actinoalloteichus fjordicus.</title>
        <authorList>
            <person name="Ruckert C."/>
            <person name="Nouioui I."/>
            <person name="Willmese J."/>
            <person name="van Wezel G."/>
            <person name="Klenk H.-P."/>
            <person name="Kalinowski J."/>
            <person name="Zotchev S.B."/>
        </authorList>
    </citation>
    <scope>NUCLEOTIDE SEQUENCE [LARGE SCALE GENOMIC DNA]</scope>
    <source>
        <strain evidence="2">ADI127-7</strain>
    </source>
</reference>
<dbReference type="EMBL" id="CP016076">
    <property type="protein sequence ID" value="APU14161.1"/>
    <property type="molecule type" value="Genomic_DNA"/>
</dbReference>
<keyword evidence="2" id="KW-1185">Reference proteome</keyword>
<proteinExistence type="predicted"/>